<reference evidence="2" key="1">
    <citation type="journal article" date="2012" name="PLoS Genet.">
        <title>The genomes of the fungal plant pathogens Cladosporium fulvum and Dothistroma septosporum reveal adaptation to different hosts and lifestyles but also signatures of common ancestry.</title>
        <authorList>
            <person name="de Wit P.J.G.M."/>
            <person name="van der Burgt A."/>
            <person name="Oekmen B."/>
            <person name="Stergiopoulos I."/>
            <person name="Abd-Elsalam K.A."/>
            <person name="Aerts A.L."/>
            <person name="Bahkali A.H."/>
            <person name="Beenen H.G."/>
            <person name="Chettri P."/>
            <person name="Cox M.P."/>
            <person name="Datema E."/>
            <person name="de Vries R.P."/>
            <person name="Dhillon B."/>
            <person name="Ganley A.R."/>
            <person name="Griffiths S.A."/>
            <person name="Guo Y."/>
            <person name="Hamelin R.C."/>
            <person name="Henrissat B."/>
            <person name="Kabir M.S."/>
            <person name="Jashni M.K."/>
            <person name="Kema G."/>
            <person name="Klaubauf S."/>
            <person name="Lapidus A."/>
            <person name="Levasseur A."/>
            <person name="Lindquist E."/>
            <person name="Mehrabi R."/>
            <person name="Ohm R.A."/>
            <person name="Owen T.J."/>
            <person name="Salamov A."/>
            <person name="Schwelm A."/>
            <person name="Schijlen E."/>
            <person name="Sun H."/>
            <person name="van den Burg H.A."/>
            <person name="van Ham R.C.H.J."/>
            <person name="Zhang S."/>
            <person name="Goodwin S.B."/>
            <person name="Grigoriev I.V."/>
            <person name="Collemare J."/>
            <person name="Bradshaw R.E."/>
        </authorList>
    </citation>
    <scope>NUCLEOTIDE SEQUENCE [LARGE SCALE GENOMIC DNA]</scope>
    <source>
        <strain evidence="2">NZE10 / CBS 128990</strain>
    </source>
</reference>
<evidence type="ECO:0000313" key="1">
    <source>
        <dbReference type="EMBL" id="EME47398.1"/>
    </source>
</evidence>
<gene>
    <name evidence="1" type="ORF">DOTSEDRAFT_21185</name>
</gene>
<protein>
    <submittedName>
        <fullName evidence="1">Uncharacterized protein</fullName>
    </submittedName>
</protein>
<dbReference type="AlphaFoldDB" id="N1PWM4"/>
<keyword evidence="2" id="KW-1185">Reference proteome</keyword>
<evidence type="ECO:0000313" key="2">
    <source>
        <dbReference type="Proteomes" id="UP000016933"/>
    </source>
</evidence>
<name>N1PWM4_DOTSN</name>
<dbReference type="Proteomes" id="UP000016933">
    <property type="component" value="Unassembled WGS sequence"/>
</dbReference>
<dbReference type="EMBL" id="KB446536">
    <property type="protein sequence ID" value="EME47398.1"/>
    <property type="molecule type" value="Genomic_DNA"/>
</dbReference>
<accession>N1PWM4</accession>
<organism evidence="1 2">
    <name type="scientific">Dothistroma septosporum (strain NZE10 / CBS 128990)</name>
    <name type="common">Red band needle blight fungus</name>
    <name type="synonym">Mycosphaerella pini</name>
    <dbReference type="NCBI Taxonomy" id="675120"/>
    <lineage>
        <taxon>Eukaryota</taxon>
        <taxon>Fungi</taxon>
        <taxon>Dikarya</taxon>
        <taxon>Ascomycota</taxon>
        <taxon>Pezizomycotina</taxon>
        <taxon>Dothideomycetes</taxon>
        <taxon>Dothideomycetidae</taxon>
        <taxon>Mycosphaerellales</taxon>
        <taxon>Mycosphaerellaceae</taxon>
        <taxon>Dothistroma</taxon>
    </lineage>
</organism>
<proteinExistence type="predicted"/>
<reference evidence="1 2" key="2">
    <citation type="journal article" date="2012" name="PLoS Pathog.">
        <title>Diverse lifestyles and strategies of plant pathogenesis encoded in the genomes of eighteen Dothideomycetes fungi.</title>
        <authorList>
            <person name="Ohm R.A."/>
            <person name="Feau N."/>
            <person name="Henrissat B."/>
            <person name="Schoch C.L."/>
            <person name="Horwitz B.A."/>
            <person name="Barry K.W."/>
            <person name="Condon B.J."/>
            <person name="Copeland A.C."/>
            <person name="Dhillon B."/>
            <person name="Glaser F."/>
            <person name="Hesse C.N."/>
            <person name="Kosti I."/>
            <person name="LaButti K."/>
            <person name="Lindquist E.A."/>
            <person name="Lucas S."/>
            <person name="Salamov A.A."/>
            <person name="Bradshaw R.E."/>
            <person name="Ciuffetti L."/>
            <person name="Hamelin R.C."/>
            <person name="Kema G.H.J."/>
            <person name="Lawrence C."/>
            <person name="Scott J.A."/>
            <person name="Spatafora J.W."/>
            <person name="Turgeon B.G."/>
            <person name="de Wit P.J.G.M."/>
            <person name="Zhong S."/>
            <person name="Goodwin S.B."/>
            <person name="Grigoriev I.V."/>
        </authorList>
    </citation>
    <scope>NUCLEOTIDE SEQUENCE [LARGE SCALE GENOMIC DNA]</scope>
    <source>
        <strain evidence="2">NZE10 / CBS 128990</strain>
    </source>
</reference>
<dbReference type="HOGENOM" id="CLU_1825238_0_0_1"/>
<sequence>MPPGHSIETVFGVVVGPQGWQLCESAGVVVGAATDSHGTSVDSCDREGTSSTLLEEEFQFGAGEFGAGMMSEVEVFSKSVCGSSGVGGAIESELMERQEEDEDFAAVTGVPIGSVVVDRTKVLLSDAMLVVANSVSVAVAN</sequence>